<dbReference type="Gramene" id="AET5Gv20756000.9">
    <property type="protein sequence ID" value="AET5Gv20756000.9"/>
    <property type="gene ID" value="AET5Gv20756000"/>
</dbReference>
<evidence type="ECO:0000313" key="2">
    <source>
        <dbReference type="Proteomes" id="UP000015105"/>
    </source>
</evidence>
<protein>
    <submittedName>
        <fullName evidence="1">Uncharacterized protein</fullName>
    </submittedName>
</protein>
<reference evidence="2" key="2">
    <citation type="journal article" date="2017" name="Nat. Plants">
        <title>The Aegilops tauschii genome reveals multiple impacts of transposons.</title>
        <authorList>
            <person name="Zhao G."/>
            <person name="Zou C."/>
            <person name="Li K."/>
            <person name="Wang K."/>
            <person name="Li T."/>
            <person name="Gao L."/>
            <person name="Zhang X."/>
            <person name="Wang H."/>
            <person name="Yang Z."/>
            <person name="Liu X."/>
            <person name="Jiang W."/>
            <person name="Mao L."/>
            <person name="Kong X."/>
            <person name="Jiao Y."/>
            <person name="Jia J."/>
        </authorList>
    </citation>
    <scope>NUCLEOTIDE SEQUENCE [LARGE SCALE GENOMIC DNA]</scope>
    <source>
        <strain evidence="2">cv. AL8/78</strain>
    </source>
</reference>
<reference evidence="2" key="1">
    <citation type="journal article" date="2014" name="Science">
        <title>Ancient hybridizations among the ancestral genomes of bread wheat.</title>
        <authorList>
            <consortium name="International Wheat Genome Sequencing Consortium,"/>
            <person name="Marcussen T."/>
            <person name="Sandve S.R."/>
            <person name="Heier L."/>
            <person name="Spannagl M."/>
            <person name="Pfeifer M."/>
            <person name="Jakobsen K.S."/>
            <person name="Wulff B.B."/>
            <person name="Steuernagel B."/>
            <person name="Mayer K.F."/>
            <person name="Olsen O.A."/>
        </authorList>
    </citation>
    <scope>NUCLEOTIDE SEQUENCE [LARGE SCALE GENOMIC DNA]</scope>
    <source>
        <strain evidence="2">cv. AL8/78</strain>
    </source>
</reference>
<evidence type="ECO:0000313" key="1">
    <source>
        <dbReference type="EnsemblPlants" id="AET5Gv20756000.9"/>
    </source>
</evidence>
<keyword evidence="2" id="KW-1185">Reference proteome</keyword>
<reference evidence="1" key="4">
    <citation type="submission" date="2019-03" db="UniProtKB">
        <authorList>
            <consortium name="EnsemblPlants"/>
        </authorList>
    </citation>
    <scope>IDENTIFICATION</scope>
</reference>
<sequence length="71" mass="7860">EEYTPIYGRDMLEDEGVGSFTGVDDLAGAFSKLTRTVNEPKQSGIVSRGGSLPGQSSCEWWEEHRYCGDKE</sequence>
<dbReference type="Proteomes" id="UP000015105">
    <property type="component" value="Chromosome 5D"/>
</dbReference>
<dbReference type="EnsemblPlants" id="AET5Gv20756000.9">
    <property type="protein sequence ID" value="AET5Gv20756000.9"/>
    <property type="gene ID" value="AET5Gv20756000"/>
</dbReference>
<organism evidence="1 2">
    <name type="scientific">Aegilops tauschii subsp. strangulata</name>
    <name type="common">Goatgrass</name>
    <dbReference type="NCBI Taxonomy" id="200361"/>
    <lineage>
        <taxon>Eukaryota</taxon>
        <taxon>Viridiplantae</taxon>
        <taxon>Streptophyta</taxon>
        <taxon>Embryophyta</taxon>
        <taxon>Tracheophyta</taxon>
        <taxon>Spermatophyta</taxon>
        <taxon>Magnoliopsida</taxon>
        <taxon>Liliopsida</taxon>
        <taxon>Poales</taxon>
        <taxon>Poaceae</taxon>
        <taxon>BOP clade</taxon>
        <taxon>Pooideae</taxon>
        <taxon>Triticodae</taxon>
        <taxon>Triticeae</taxon>
        <taxon>Triticinae</taxon>
        <taxon>Aegilops</taxon>
    </lineage>
</organism>
<accession>A0A453LGT4</accession>
<name>A0A453LGT4_AEGTS</name>
<proteinExistence type="predicted"/>
<reference evidence="1" key="3">
    <citation type="journal article" date="2017" name="Nature">
        <title>Genome sequence of the progenitor of the wheat D genome Aegilops tauschii.</title>
        <authorList>
            <person name="Luo M.C."/>
            <person name="Gu Y.Q."/>
            <person name="Puiu D."/>
            <person name="Wang H."/>
            <person name="Twardziok S.O."/>
            <person name="Deal K.R."/>
            <person name="Huo N."/>
            <person name="Zhu T."/>
            <person name="Wang L."/>
            <person name="Wang Y."/>
            <person name="McGuire P.E."/>
            <person name="Liu S."/>
            <person name="Long H."/>
            <person name="Ramasamy R.K."/>
            <person name="Rodriguez J.C."/>
            <person name="Van S.L."/>
            <person name="Yuan L."/>
            <person name="Wang Z."/>
            <person name="Xia Z."/>
            <person name="Xiao L."/>
            <person name="Anderson O.D."/>
            <person name="Ouyang S."/>
            <person name="Liang Y."/>
            <person name="Zimin A.V."/>
            <person name="Pertea G."/>
            <person name="Qi P."/>
            <person name="Bennetzen J.L."/>
            <person name="Dai X."/>
            <person name="Dawson M.W."/>
            <person name="Muller H.G."/>
            <person name="Kugler K."/>
            <person name="Rivarola-Duarte L."/>
            <person name="Spannagl M."/>
            <person name="Mayer K.F.X."/>
            <person name="Lu F.H."/>
            <person name="Bevan M.W."/>
            <person name="Leroy P."/>
            <person name="Li P."/>
            <person name="You F.M."/>
            <person name="Sun Q."/>
            <person name="Liu Z."/>
            <person name="Lyons E."/>
            <person name="Wicker T."/>
            <person name="Salzberg S.L."/>
            <person name="Devos K.M."/>
            <person name="Dvorak J."/>
        </authorList>
    </citation>
    <scope>NUCLEOTIDE SEQUENCE [LARGE SCALE GENOMIC DNA]</scope>
    <source>
        <strain evidence="1">cv. AL8/78</strain>
    </source>
</reference>
<reference evidence="1" key="5">
    <citation type="journal article" date="2021" name="G3 (Bethesda)">
        <title>Aegilops tauschii genome assembly Aet v5.0 features greater sequence contiguity and improved annotation.</title>
        <authorList>
            <person name="Wang L."/>
            <person name="Zhu T."/>
            <person name="Rodriguez J.C."/>
            <person name="Deal K.R."/>
            <person name="Dubcovsky J."/>
            <person name="McGuire P.E."/>
            <person name="Lux T."/>
            <person name="Spannagl M."/>
            <person name="Mayer K.F.X."/>
            <person name="Baldrich P."/>
            <person name="Meyers B.C."/>
            <person name="Huo N."/>
            <person name="Gu Y.Q."/>
            <person name="Zhou H."/>
            <person name="Devos K.M."/>
            <person name="Bennetzen J.L."/>
            <person name="Unver T."/>
            <person name="Budak H."/>
            <person name="Gulick P.J."/>
            <person name="Galiba G."/>
            <person name="Kalapos B."/>
            <person name="Nelson D.R."/>
            <person name="Li P."/>
            <person name="You F.M."/>
            <person name="Luo M.C."/>
            <person name="Dvorak J."/>
        </authorList>
    </citation>
    <scope>NUCLEOTIDE SEQUENCE [LARGE SCALE GENOMIC DNA]</scope>
    <source>
        <strain evidence="1">cv. AL8/78</strain>
    </source>
</reference>
<dbReference type="AlphaFoldDB" id="A0A453LGT4"/>